<dbReference type="AlphaFoldDB" id="A0A3A8AGT7"/>
<dbReference type="InterPro" id="IPR026039">
    <property type="entry name" value="YfgM"/>
</dbReference>
<proteinExistence type="inferred from homology"/>
<evidence type="ECO:0000256" key="6">
    <source>
        <dbReference type="ARBA" id="ARBA00023186"/>
    </source>
</evidence>
<evidence type="ECO:0000256" key="4">
    <source>
        <dbReference type="ARBA" id="ARBA00022989"/>
    </source>
</evidence>
<evidence type="ECO:0000256" key="5">
    <source>
        <dbReference type="ARBA" id="ARBA00023136"/>
    </source>
</evidence>
<evidence type="ECO:0000256" key="7">
    <source>
        <dbReference type="ARBA" id="ARBA00024197"/>
    </source>
</evidence>
<evidence type="ECO:0000256" key="1">
    <source>
        <dbReference type="ARBA" id="ARBA00004401"/>
    </source>
</evidence>
<comment type="similarity">
    <text evidence="7">Belongs to the YfgM family.</text>
</comment>
<dbReference type="EMBL" id="QFWV02000005">
    <property type="protein sequence ID" value="RKF06860.1"/>
    <property type="molecule type" value="Genomic_DNA"/>
</dbReference>
<evidence type="ECO:0000256" key="9">
    <source>
        <dbReference type="SAM" id="Phobius"/>
    </source>
</evidence>
<comment type="caution">
    <text evidence="11">The sequence shown here is derived from an EMBL/GenBank/DDBJ whole genome shotgun (WGS) entry which is preliminary data.</text>
</comment>
<sequence length="223" mass="24349">MSDDGFFREVEEELRSERLKNFWERFGVLIVAGAVLIVAVAAGYRGWEWYSARQASASGDRFLEALNLANDGQSDAAMERLRSLEADGFGQYPVLARMRAATVQLEQGETDAAVTAFDAIAADRSVPVALRDMARLRAAYVMVDHGSYTDVASRAEQLTASDNPLRHSAREAMGLAAWNEDRFADAKRLFDEILNDELAPQGVAGRAQMMVELIVASGAVAEG</sequence>
<accession>A0A3A8AGT7</accession>
<organism evidence="11 12">
    <name type="scientific">Oceaniradius stylonematis</name>
    <dbReference type="NCBI Taxonomy" id="2184161"/>
    <lineage>
        <taxon>Bacteria</taxon>
        <taxon>Pseudomonadati</taxon>
        <taxon>Pseudomonadota</taxon>
        <taxon>Alphaproteobacteria</taxon>
        <taxon>Hyphomicrobiales</taxon>
        <taxon>Ahrensiaceae</taxon>
        <taxon>Oceaniradius</taxon>
    </lineage>
</organism>
<dbReference type="InterPro" id="IPR011990">
    <property type="entry name" value="TPR-like_helical_dom_sf"/>
</dbReference>
<evidence type="ECO:0000313" key="11">
    <source>
        <dbReference type="EMBL" id="RKF06860.1"/>
    </source>
</evidence>
<keyword evidence="4 9" id="KW-1133">Transmembrane helix</keyword>
<keyword evidence="6" id="KW-0143">Chaperone</keyword>
<evidence type="ECO:0000256" key="8">
    <source>
        <dbReference type="ARBA" id="ARBA00024235"/>
    </source>
</evidence>
<feature type="transmembrane region" description="Helical" evidence="9">
    <location>
        <begin position="26"/>
        <end position="44"/>
    </location>
</feature>
<dbReference type="PANTHER" id="PTHR38035">
    <property type="entry name" value="UPF0070 PROTEIN YFGM"/>
    <property type="match status" value="1"/>
</dbReference>
<dbReference type="Proteomes" id="UP000246132">
    <property type="component" value="Unassembled WGS sequence"/>
</dbReference>
<feature type="domain" description="Ancillary SecYEG translocon subunit/Cell division coordinator CpoB TPR" evidence="10">
    <location>
        <begin position="20"/>
        <end position="195"/>
    </location>
</feature>
<keyword evidence="5 9" id="KW-0472">Membrane</keyword>
<keyword evidence="3 9" id="KW-0812">Transmembrane</keyword>
<dbReference type="RefSeq" id="WP_109766590.1">
    <property type="nucleotide sequence ID" value="NZ_QFWV02000005.1"/>
</dbReference>
<dbReference type="Pfam" id="PF09976">
    <property type="entry name" value="TPR_21"/>
    <property type="match status" value="1"/>
</dbReference>
<dbReference type="Gene3D" id="1.25.40.10">
    <property type="entry name" value="Tetratricopeptide repeat domain"/>
    <property type="match status" value="1"/>
</dbReference>
<name>A0A3A8AGT7_9HYPH</name>
<evidence type="ECO:0000256" key="3">
    <source>
        <dbReference type="ARBA" id="ARBA00022692"/>
    </source>
</evidence>
<reference evidence="11 12" key="1">
    <citation type="journal article" date="2018" name="Int. J. Syst. Bacteriol.">
        <title>Oceaniradius stylonemae gen. nov., sp. nov., isolated from a red alga, Stylonema cornu-cervi.</title>
        <authorList>
            <person name="Jeong S."/>
        </authorList>
    </citation>
    <scope>NUCLEOTIDE SEQUENCE [LARGE SCALE GENOMIC DNA]</scope>
    <source>
        <strain evidence="11 12">StC1</strain>
    </source>
</reference>
<dbReference type="PANTHER" id="PTHR38035:SF1">
    <property type="entry name" value="ANCILLARY SECYEG TRANSLOCON SUBUNIT"/>
    <property type="match status" value="1"/>
</dbReference>
<dbReference type="GO" id="GO:0005886">
    <property type="term" value="C:plasma membrane"/>
    <property type="evidence" value="ECO:0007669"/>
    <property type="project" value="UniProtKB-SubCell"/>
</dbReference>
<comment type="subcellular location">
    <subcellularLocation>
        <location evidence="1">Cell membrane</location>
        <topology evidence="1">Single-pass type II membrane protein</topology>
    </subcellularLocation>
</comment>
<evidence type="ECO:0000256" key="2">
    <source>
        <dbReference type="ARBA" id="ARBA00022475"/>
    </source>
</evidence>
<dbReference type="GO" id="GO:0044877">
    <property type="term" value="F:protein-containing complex binding"/>
    <property type="evidence" value="ECO:0007669"/>
    <property type="project" value="InterPro"/>
</dbReference>
<evidence type="ECO:0000259" key="10">
    <source>
        <dbReference type="Pfam" id="PF09976"/>
    </source>
</evidence>
<protein>
    <recommendedName>
        <fullName evidence="8">Ancillary SecYEG translocon subunit</fullName>
    </recommendedName>
</protein>
<keyword evidence="2" id="KW-1003">Cell membrane</keyword>
<gene>
    <name evidence="11" type="ORF">DEM25_009435</name>
</gene>
<evidence type="ECO:0000313" key="12">
    <source>
        <dbReference type="Proteomes" id="UP000246132"/>
    </source>
</evidence>
<keyword evidence="12" id="KW-1185">Reference proteome</keyword>
<dbReference type="OrthoDB" id="7173339at2"/>
<dbReference type="InterPro" id="IPR018704">
    <property type="entry name" value="SecYEG/CpoB_TPR"/>
</dbReference>